<evidence type="ECO:0000256" key="1">
    <source>
        <dbReference type="SAM" id="MobiDB-lite"/>
    </source>
</evidence>
<evidence type="ECO:0000313" key="3">
    <source>
        <dbReference type="Proteomes" id="UP000777438"/>
    </source>
</evidence>
<feature type="compositionally biased region" description="Polar residues" evidence="1">
    <location>
        <begin position="212"/>
        <end position="221"/>
    </location>
</feature>
<reference evidence="2 3" key="1">
    <citation type="journal article" date="2021" name="Nat. Commun.">
        <title>Genetic determinants of endophytism in the Arabidopsis root mycobiome.</title>
        <authorList>
            <person name="Mesny F."/>
            <person name="Miyauchi S."/>
            <person name="Thiergart T."/>
            <person name="Pickel B."/>
            <person name="Atanasova L."/>
            <person name="Karlsson M."/>
            <person name="Huettel B."/>
            <person name="Barry K.W."/>
            <person name="Haridas S."/>
            <person name="Chen C."/>
            <person name="Bauer D."/>
            <person name="Andreopoulos W."/>
            <person name="Pangilinan J."/>
            <person name="LaButti K."/>
            <person name="Riley R."/>
            <person name="Lipzen A."/>
            <person name="Clum A."/>
            <person name="Drula E."/>
            <person name="Henrissat B."/>
            <person name="Kohler A."/>
            <person name="Grigoriev I.V."/>
            <person name="Martin F.M."/>
            <person name="Hacquard S."/>
        </authorList>
    </citation>
    <scope>NUCLEOTIDE SEQUENCE [LARGE SCALE GENOMIC DNA]</scope>
    <source>
        <strain evidence="2 3">MPI-CAGE-CH-0241</strain>
    </source>
</reference>
<feature type="compositionally biased region" description="Basic and acidic residues" evidence="1">
    <location>
        <begin position="34"/>
        <end position="46"/>
    </location>
</feature>
<sequence length="252" mass="27514">MSFPVVLVSQQRRRLKQGTSNSIPYAGVSGTSAHCEDGGSDTERETSRPMRYLLAPGSTTVAKYLTVQDPEGTKSERIGGDRRTGPRVSSAGELRVVLAWVDTATTYSYSGLTLPLVNSLTCGVPLVPALSRLTYECVVSITTSNDSIRFTGACHSSLLLYTATGPFEAYQEDTLSKGTEDKKRTKRAAWRPPPPPIFAIPVKGTGRDTRPSSKNQQLHQSTRYRYGNNTPMSIHQALHYGLRTYATTSAIH</sequence>
<accession>A0A9P8W7M8</accession>
<comment type="caution">
    <text evidence="2">The sequence shown here is derived from an EMBL/GenBank/DDBJ whole genome shotgun (WGS) entry which is preliminary data.</text>
</comment>
<organism evidence="2 3">
    <name type="scientific">Thelonectria olida</name>
    <dbReference type="NCBI Taxonomy" id="1576542"/>
    <lineage>
        <taxon>Eukaryota</taxon>
        <taxon>Fungi</taxon>
        <taxon>Dikarya</taxon>
        <taxon>Ascomycota</taxon>
        <taxon>Pezizomycotina</taxon>
        <taxon>Sordariomycetes</taxon>
        <taxon>Hypocreomycetidae</taxon>
        <taxon>Hypocreales</taxon>
        <taxon>Nectriaceae</taxon>
        <taxon>Thelonectria</taxon>
    </lineage>
</organism>
<dbReference type="AlphaFoldDB" id="A0A9P8W7M8"/>
<proteinExistence type="predicted"/>
<dbReference type="Proteomes" id="UP000777438">
    <property type="component" value="Unassembled WGS sequence"/>
</dbReference>
<feature type="region of interest" description="Disordered" evidence="1">
    <location>
        <begin position="199"/>
        <end position="221"/>
    </location>
</feature>
<gene>
    <name evidence="2" type="ORF">B0T10DRAFT_458767</name>
</gene>
<keyword evidence="3" id="KW-1185">Reference proteome</keyword>
<evidence type="ECO:0000313" key="2">
    <source>
        <dbReference type="EMBL" id="KAH6891380.1"/>
    </source>
</evidence>
<name>A0A9P8W7M8_9HYPO</name>
<protein>
    <submittedName>
        <fullName evidence="2">Uncharacterized protein</fullName>
    </submittedName>
</protein>
<dbReference type="EMBL" id="JAGPYM010000008">
    <property type="protein sequence ID" value="KAH6891380.1"/>
    <property type="molecule type" value="Genomic_DNA"/>
</dbReference>
<feature type="region of interest" description="Disordered" evidence="1">
    <location>
        <begin position="13"/>
        <end position="46"/>
    </location>
</feature>